<reference evidence="2 3" key="1">
    <citation type="submission" date="2021-08" db="EMBL/GenBank/DDBJ databases">
        <title>Comparative Genomics Analysis of the Genus Qipengyuania Reveals Extensive Genetic Diversity and Metabolic Versatility, Including the Description of Fifteen Novel Species.</title>
        <authorList>
            <person name="Liu Y."/>
        </authorList>
    </citation>
    <scope>NUCLEOTIDE SEQUENCE [LARGE SCALE GENOMIC DNA]</scope>
    <source>
        <strain evidence="2 3">1NDH17</strain>
    </source>
</reference>
<feature type="transmembrane region" description="Helical" evidence="1">
    <location>
        <begin position="256"/>
        <end position="276"/>
    </location>
</feature>
<organism evidence="2 3">
    <name type="scientific">Qipengyuania polymorpha</name>
    <dbReference type="NCBI Taxonomy" id="2867234"/>
    <lineage>
        <taxon>Bacteria</taxon>
        <taxon>Pseudomonadati</taxon>
        <taxon>Pseudomonadota</taxon>
        <taxon>Alphaproteobacteria</taxon>
        <taxon>Sphingomonadales</taxon>
        <taxon>Erythrobacteraceae</taxon>
        <taxon>Qipengyuania</taxon>
    </lineage>
</organism>
<evidence type="ECO:0008006" key="4">
    <source>
        <dbReference type="Google" id="ProtNLM"/>
    </source>
</evidence>
<name>A0ABS7J5D8_9SPHN</name>
<feature type="transmembrane region" description="Helical" evidence="1">
    <location>
        <begin position="107"/>
        <end position="129"/>
    </location>
</feature>
<keyword evidence="1" id="KW-0812">Transmembrane</keyword>
<feature type="transmembrane region" description="Helical" evidence="1">
    <location>
        <begin position="340"/>
        <end position="359"/>
    </location>
</feature>
<keyword evidence="1" id="KW-1133">Transmembrane helix</keyword>
<feature type="transmembrane region" description="Helical" evidence="1">
    <location>
        <begin position="183"/>
        <end position="215"/>
    </location>
</feature>
<evidence type="ECO:0000256" key="1">
    <source>
        <dbReference type="SAM" id="Phobius"/>
    </source>
</evidence>
<evidence type="ECO:0000313" key="2">
    <source>
        <dbReference type="EMBL" id="MBX7458633.1"/>
    </source>
</evidence>
<feature type="transmembrane region" description="Helical" evidence="1">
    <location>
        <begin position="394"/>
        <end position="412"/>
    </location>
</feature>
<feature type="transmembrane region" description="Helical" evidence="1">
    <location>
        <begin position="135"/>
        <end position="154"/>
    </location>
</feature>
<accession>A0ABS7J5D8</accession>
<feature type="transmembrane region" description="Helical" evidence="1">
    <location>
        <begin position="283"/>
        <end position="304"/>
    </location>
</feature>
<dbReference type="RefSeq" id="WP_221574025.1">
    <property type="nucleotide sequence ID" value="NZ_JAIGNK010000003.1"/>
</dbReference>
<feature type="transmembrane region" description="Helical" evidence="1">
    <location>
        <begin position="227"/>
        <end position="244"/>
    </location>
</feature>
<feature type="transmembrane region" description="Helical" evidence="1">
    <location>
        <begin position="424"/>
        <end position="447"/>
    </location>
</feature>
<keyword evidence="1" id="KW-0472">Membrane</keyword>
<proteinExistence type="predicted"/>
<dbReference type="EMBL" id="JAIGNK010000003">
    <property type="protein sequence ID" value="MBX7458633.1"/>
    <property type="molecule type" value="Genomic_DNA"/>
</dbReference>
<comment type="caution">
    <text evidence="2">The sequence shown here is derived from an EMBL/GenBank/DDBJ whole genome shotgun (WGS) entry which is preliminary data.</text>
</comment>
<keyword evidence="3" id="KW-1185">Reference proteome</keyword>
<protein>
    <recommendedName>
        <fullName evidence="4">AcrB/AcrD/AcrF family protein</fullName>
    </recommendedName>
</protein>
<feature type="transmembrane region" description="Helical" evidence="1">
    <location>
        <begin position="371"/>
        <end position="388"/>
    </location>
</feature>
<dbReference type="Proteomes" id="UP000783253">
    <property type="component" value="Unassembled WGS sequence"/>
</dbReference>
<sequence>MTADRRLRDGEFPLKGLLLAWAAVCLILLVTGIGRVLAGRFPDPDDVLRLVQVRDLLAGQGWFDATQYRIDPPQGTVMHWSRLVDIPLLLVIGALTPLAGQAAAETVALVLVPFLTFAIAAAALGRLAWRLLGNRAAIFAVLACGFLPSLLFQFQPMRIDHHGWQVASVAVALWAISRRQATFSGWVAGIAMAFGTSISLEVLPLAAAFAAVLWVRWWFDYKQRDWLVAYMLGLSLGMLGFYLVTRGASTIAYCDAISPAHIAFFLVAAAGTWIIANATKLRGFGLVMLFALVGALAVGAFALISPTCLGTPFAALDPLVDRYWYRLVLEGQPLWKQPPATWVPALVQLLAAIGAVIALHLRSMEWMRGWWGEYLFLLLAATALGLLVARSLAFASIIAAIPLGWLASRLLLRIRQQKAPLASLGLAAIIIVLLAPMSLVMAARALMPAEETEVQNVASGACDIYGNAPLLAKLETGTVIAPLDLGPAILLDTEHSVVATGHHRAAEAMGDVIRTFTSPAGKAREIAKAHNADYLALCTDMTEAALYAHEAPDGLAATLTGGEVPDWLEREDLGGPEEFAVYRVAD</sequence>
<gene>
    <name evidence="2" type="ORF">K3152_10285</name>
</gene>
<evidence type="ECO:0000313" key="3">
    <source>
        <dbReference type="Proteomes" id="UP000783253"/>
    </source>
</evidence>